<gene>
    <name evidence="2" type="ORF">G4D72_12085</name>
</gene>
<organism evidence="2 3">
    <name type="scientific">Flavobacterium difficile</name>
    <dbReference type="NCBI Taxonomy" id="2709659"/>
    <lineage>
        <taxon>Bacteria</taxon>
        <taxon>Pseudomonadati</taxon>
        <taxon>Bacteroidota</taxon>
        <taxon>Flavobacteriia</taxon>
        <taxon>Flavobacteriales</taxon>
        <taxon>Flavobacteriaceae</taxon>
        <taxon>Flavobacterium</taxon>
    </lineage>
</organism>
<comment type="caution">
    <text evidence="2">The sequence shown here is derived from an EMBL/GenBank/DDBJ whole genome shotgun (WGS) entry which is preliminary data.</text>
</comment>
<evidence type="ECO:0000313" key="3">
    <source>
        <dbReference type="Proteomes" id="UP000800984"/>
    </source>
</evidence>
<evidence type="ECO:0008006" key="4">
    <source>
        <dbReference type="Google" id="ProtNLM"/>
    </source>
</evidence>
<name>A0ABX0I866_9FLAO</name>
<evidence type="ECO:0000313" key="2">
    <source>
        <dbReference type="EMBL" id="NHM02846.1"/>
    </source>
</evidence>
<sequence length="332" mass="39591">MRKSYYKLLLLLFFQLNFAQNLDFEIEKISKQIEINKKIEINYIKILDSVVNLSNITNLKKIDSTLYKNTLIDKLDNNSNSISLTSFYLLCELNISDGKKILLDNINNKTPIEFNFDNFYKSNLGDEYISVLIEKLRKSNSENLTEYIKYIENLILHDVNSNSNYKNSLIKNLEENNDNYQLIRKIATEKKFPESLIKLAKYQNKNDLSIILSYFENKNTETYGLLAIQNFPDKSLYNSVTKVFKKEWKDKFYNYPKWRIIFKTLTFFPDEKETFDLFDKTIKVKNKFRKETLSRNLYIAIIKNPNPKFDSYVEKIKIDKNSYLFEEEMKLN</sequence>
<protein>
    <recommendedName>
        <fullName evidence="4">HEAT repeat domain-containing protein</fullName>
    </recommendedName>
</protein>
<evidence type="ECO:0000256" key="1">
    <source>
        <dbReference type="SAM" id="SignalP"/>
    </source>
</evidence>
<reference evidence="2 3" key="1">
    <citation type="submission" date="2020-02" db="EMBL/GenBank/DDBJ databases">
        <authorList>
            <person name="Chen W.-M."/>
        </authorList>
    </citation>
    <scope>NUCLEOTIDE SEQUENCE [LARGE SCALE GENOMIC DNA]</scope>
    <source>
        <strain evidence="2 3">KDG-16</strain>
    </source>
</reference>
<dbReference type="RefSeq" id="WP_166077982.1">
    <property type="nucleotide sequence ID" value="NZ_JAAJBT010000008.1"/>
</dbReference>
<feature type="chain" id="PRO_5045617675" description="HEAT repeat domain-containing protein" evidence="1">
    <location>
        <begin position="20"/>
        <end position="332"/>
    </location>
</feature>
<feature type="signal peptide" evidence="1">
    <location>
        <begin position="1"/>
        <end position="19"/>
    </location>
</feature>
<keyword evidence="1" id="KW-0732">Signal</keyword>
<dbReference type="EMBL" id="JAAJBT010000008">
    <property type="protein sequence ID" value="NHM02846.1"/>
    <property type="molecule type" value="Genomic_DNA"/>
</dbReference>
<dbReference type="Proteomes" id="UP000800984">
    <property type="component" value="Unassembled WGS sequence"/>
</dbReference>
<accession>A0ABX0I866</accession>
<proteinExistence type="predicted"/>
<keyword evidence="3" id="KW-1185">Reference proteome</keyword>